<dbReference type="AlphaFoldDB" id="W9S837"/>
<evidence type="ECO:0000313" key="3">
    <source>
        <dbReference type="Proteomes" id="UP000030645"/>
    </source>
</evidence>
<protein>
    <submittedName>
        <fullName evidence="2">Uncharacterized protein</fullName>
    </submittedName>
</protein>
<feature type="region of interest" description="Disordered" evidence="1">
    <location>
        <begin position="1"/>
        <end position="38"/>
    </location>
</feature>
<sequence length="72" mass="8384">MIQLKPKKCKTNLQKNHRKKTQISRSSTHSGKNSITHHRIKIRFPGDRIVNGSEKINNQEMEKKKNGEGNYL</sequence>
<organism evidence="2 3">
    <name type="scientific">Morus notabilis</name>
    <dbReference type="NCBI Taxonomy" id="981085"/>
    <lineage>
        <taxon>Eukaryota</taxon>
        <taxon>Viridiplantae</taxon>
        <taxon>Streptophyta</taxon>
        <taxon>Embryophyta</taxon>
        <taxon>Tracheophyta</taxon>
        <taxon>Spermatophyta</taxon>
        <taxon>Magnoliopsida</taxon>
        <taxon>eudicotyledons</taxon>
        <taxon>Gunneridae</taxon>
        <taxon>Pentapetalae</taxon>
        <taxon>rosids</taxon>
        <taxon>fabids</taxon>
        <taxon>Rosales</taxon>
        <taxon>Moraceae</taxon>
        <taxon>Moreae</taxon>
        <taxon>Morus</taxon>
    </lineage>
</organism>
<feature type="compositionally biased region" description="Basic residues" evidence="1">
    <location>
        <begin position="1"/>
        <end position="22"/>
    </location>
</feature>
<proteinExistence type="predicted"/>
<feature type="compositionally biased region" description="Basic and acidic residues" evidence="1">
    <location>
        <begin position="60"/>
        <end position="72"/>
    </location>
</feature>
<evidence type="ECO:0000256" key="1">
    <source>
        <dbReference type="SAM" id="MobiDB-lite"/>
    </source>
</evidence>
<gene>
    <name evidence="2" type="ORF">L484_028086</name>
</gene>
<feature type="compositionally biased region" description="Polar residues" evidence="1">
    <location>
        <begin position="23"/>
        <end position="34"/>
    </location>
</feature>
<dbReference type="Proteomes" id="UP000030645">
    <property type="component" value="Unassembled WGS sequence"/>
</dbReference>
<dbReference type="EMBL" id="KE346217">
    <property type="protein sequence ID" value="EXC30906.1"/>
    <property type="molecule type" value="Genomic_DNA"/>
</dbReference>
<keyword evidence="3" id="KW-1185">Reference proteome</keyword>
<reference evidence="3" key="1">
    <citation type="submission" date="2013-01" db="EMBL/GenBank/DDBJ databases">
        <title>Draft Genome Sequence of a Mulberry Tree, Morus notabilis C.K. Schneid.</title>
        <authorList>
            <person name="He N."/>
            <person name="Zhao S."/>
        </authorList>
    </citation>
    <scope>NUCLEOTIDE SEQUENCE</scope>
</reference>
<name>W9S837_9ROSA</name>
<feature type="region of interest" description="Disordered" evidence="1">
    <location>
        <begin position="51"/>
        <end position="72"/>
    </location>
</feature>
<accession>W9S837</accession>
<evidence type="ECO:0000313" key="2">
    <source>
        <dbReference type="EMBL" id="EXC30906.1"/>
    </source>
</evidence>